<keyword evidence="1" id="KW-1133">Transmembrane helix</keyword>
<proteinExistence type="predicted"/>
<evidence type="ECO:0000256" key="1">
    <source>
        <dbReference type="SAM" id="Phobius"/>
    </source>
</evidence>
<reference evidence="2" key="2">
    <citation type="submission" date="2020-06" db="EMBL/GenBank/DDBJ databases">
        <title>Characterization of fructooligosaccharide metabolism and fructooligosaccharide-degrading enzymes in human commensal butyrate producers.</title>
        <authorList>
            <person name="Tanno H."/>
            <person name="Fujii T."/>
            <person name="Hirano K."/>
            <person name="Maeno S."/>
            <person name="Tonozuka T."/>
            <person name="Sakamoto M."/>
            <person name="Ohkuma M."/>
            <person name="Tochio T."/>
            <person name="Endo A."/>
        </authorList>
    </citation>
    <scope>NUCLEOTIDE SEQUENCE</scope>
    <source>
        <strain evidence="2">JCM 31265</strain>
    </source>
</reference>
<evidence type="ECO:0008006" key="5">
    <source>
        <dbReference type="Google" id="ProtNLM"/>
    </source>
</evidence>
<dbReference type="Proteomes" id="UP000283295">
    <property type="component" value="Unassembled WGS sequence"/>
</dbReference>
<keyword evidence="1" id="KW-0812">Transmembrane</keyword>
<evidence type="ECO:0000313" key="4">
    <source>
        <dbReference type="Proteomes" id="UP000283295"/>
    </source>
</evidence>
<gene>
    <name evidence="2" type="ORF">COEU31_04450</name>
    <name evidence="3" type="ORF">DWX94_09865</name>
</gene>
<evidence type="ECO:0000313" key="3">
    <source>
        <dbReference type="EMBL" id="RGS40722.1"/>
    </source>
</evidence>
<evidence type="ECO:0000313" key="2">
    <source>
        <dbReference type="EMBL" id="GFO93399.1"/>
    </source>
</evidence>
<protein>
    <recommendedName>
        <fullName evidence="5">DUF4367 domain-containing protein</fullName>
    </recommendedName>
</protein>
<organism evidence="3 4">
    <name type="scientific">Coprococcus eutactus</name>
    <dbReference type="NCBI Taxonomy" id="33043"/>
    <lineage>
        <taxon>Bacteria</taxon>
        <taxon>Bacillati</taxon>
        <taxon>Bacillota</taxon>
        <taxon>Clostridia</taxon>
        <taxon>Lachnospirales</taxon>
        <taxon>Lachnospiraceae</taxon>
        <taxon>Coprococcus</taxon>
    </lineage>
</organism>
<dbReference type="RefSeq" id="WP_004853247.1">
    <property type="nucleotide sequence ID" value="NZ_BLYL01000001.1"/>
</dbReference>
<comment type="caution">
    <text evidence="3">The sequence shown here is derived from an EMBL/GenBank/DDBJ whole genome shotgun (WGS) entry which is preliminary data.</text>
</comment>
<reference evidence="3 4" key="1">
    <citation type="submission" date="2018-08" db="EMBL/GenBank/DDBJ databases">
        <title>A genome reference for cultivated species of the human gut microbiota.</title>
        <authorList>
            <person name="Zou Y."/>
            <person name="Xue W."/>
            <person name="Luo G."/>
        </authorList>
    </citation>
    <scope>NUCLEOTIDE SEQUENCE [LARGE SCALE GENOMIC DNA]</scope>
    <source>
        <strain evidence="3 4">AF22-21</strain>
    </source>
</reference>
<dbReference type="EMBL" id="QRVK01000025">
    <property type="protein sequence ID" value="RGS40722.1"/>
    <property type="molecule type" value="Genomic_DNA"/>
</dbReference>
<keyword evidence="1" id="KW-0472">Membrane</keyword>
<name>A0A173ZBE9_9FIRM</name>
<dbReference type="EMBL" id="BLYL01000001">
    <property type="protein sequence ID" value="GFO93399.1"/>
    <property type="molecule type" value="Genomic_DNA"/>
</dbReference>
<dbReference type="GeneID" id="92831930"/>
<feature type="transmembrane region" description="Helical" evidence="1">
    <location>
        <begin position="36"/>
        <end position="54"/>
    </location>
</feature>
<dbReference type="AlphaFoldDB" id="A0A173ZBE9"/>
<sequence>MKEKKLLRALGNVDNQYIKEAEPMKKTSKITNRQKWVSVAACFVLVAVIGVGVFQSNLFGTKNDIATLDGGETITFVKNDLSQSSINLNVTTRPLSDAEIEMLFADLPVTADAYFDADNHNILGLEGKIGDTRMVVSKQGVNLLDTIIDGNTITSSVDGVDINAGYFVTKSNSQGIKTVIYYATFDMGENTIYVEYSGVENESETVKNNLVDTILKLIENGAFDLSQIQE</sequence>
<accession>A0A173ZBE9</accession>
<dbReference type="OrthoDB" id="2633851at2"/>
<dbReference type="Proteomes" id="UP000660047">
    <property type="component" value="Unassembled WGS sequence"/>
</dbReference>